<dbReference type="InterPro" id="IPR012341">
    <property type="entry name" value="6hp_glycosidase-like_sf"/>
</dbReference>
<keyword evidence="3" id="KW-0808">Transferase</keyword>
<dbReference type="Pfam" id="PF03632">
    <property type="entry name" value="Glyco_hydro_65m"/>
    <property type="match status" value="1"/>
</dbReference>
<dbReference type="InterPro" id="IPR017045">
    <property type="entry name" value="Malt_Pase/Glycosyl_Hdrlase"/>
</dbReference>
<comment type="similarity">
    <text evidence="1">Belongs to the glycosyl hydrolase 65 family.</text>
</comment>
<dbReference type="InterPro" id="IPR005196">
    <property type="entry name" value="Glyco_hydro_65_N"/>
</dbReference>
<dbReference type="EMBL" id="CP002131">
    <property type="protein sequence ID" value="ADL08504.1"/>
    <property type="molecule type" value="Genomic_DNA"/>
</dbReference>
<feature type="active site" description="Proton donor" evidence="4">
    <location>
        <position position="500"/>
    </location>
</feature>
<dbReference type="HOGENOM" id="CLU_006285_2_2_9"/>
<evidence type="ECO:0000313" key="10">
    <source>
        <dbReference type="Proteomes" id="UP000000272"/>
    </source>
</evidence>
<organism evidence="9 10">
    <name type="scientific">Thermosediminibacter oceani (strain ATCC BAA-1034 / DSM 16646 / JW/IW-1228P)</name>
    <dbReference type="NCBI Taxonomy" id="555079"/>
    <lineage>
        <taxon>Bacteria</taxon>
        <taxon>Bacillati</taxon>
        <taxon>Bacillota</taxon>
        <taxon>Clostridia</taxon>
        <taxon>Thermosediminibacterales</taxon>
        <taxon>Thermosediminibacteraceae</taxon>
        <taxon>Thermosediminibacter</taxon>
    </lineage>
</organism>
<evidence type="ECO:0000256" key="4">
    <source>
        <dbReference type="PIRSR" id="PIRSR036289-50"/>
    </source>
</evidence>
<dbReference type="STRING" id="555079.Toce_1770"/>
<keyword evidence="2" id="KW-0328">Glycosyltransferase</keyword>
<dbReference type="GO" id="GO:0004553">
    <property type="term" value="F:hydrolase activity, hydrolyzing O-glycosyl compounds"/>
    <property type="evidence" value="ECO:0007669"/>
    <property type="project" value="TreeGrafter"/>
</dbReference>
<feature type="binding site" evidence="5">
    <location>
        <begin position="612"/>
        <end position="613"/>
    </location>
    <ligand>
        <name>substrate</name>
    </ligand>
</feature>
<sequence length="785" mass="89909">MSGSNARKSIIYEFDEWMIRETEFDIKTNFRDETVFTTGNGYMGMRGNFEEGYSGPADTTFNATYINGFYEEYDIVYPEGGYGFPRKGQAMLNVADAKIIIPFIDGERFDLLTGRIHAYERKLDMKRGILVRRITWESPSGKIVEAEIKRLVHFDRPHLAAVSFSLKPVNFDGFFEFVSRIDGRVSNLDESSDFRVGSGLKGRALFTVDKGVDGTGAWLEQRTERSGFFLSCAVEHDLVPGGDAVITGHQAEEELEIRFRVKAHKGVTCNLFKYISYFTSRDAGREDLVLLARREVSKAKEDGFAQLEAEQETFLEDFWKDADMVIEGDPAAQQGIRFSMFSLLQSAGRDGKTNVAAKGLTGEGYGGHYFWDSEIYMLPFFIYTRPDIAKALLMHRYRLLDAARERAGELGHRGALYPWRTIDGPECSAFFPAGTAQYHINADIVYAIKRYVEATGDEEFLYGYGAEIAFETARFWVDLGSYIPAKGGKFCINCVTGPDEYTALVDNNAYTNHMAKMNLEFAAKIADRMKRERPGDYRKLSQKINLQDEEVDEWRRAAENMYLPYSEELGIVPQDDGFLYKKRITVDMIPEKDFPLLLHWHYLNIYRHQICKQPDVLLLMFLLREKFTIEEIRRNYHYYEPVTTHDSSLSPPVFAALAAELGYHGEAYRYFIWSCRMDLDDYNGNTKDGIHAAAMGGAWLAAVYGFGGLRVYPDGLYFFPALPEKWRCLKFTLKYRGRRLRVMLEREKVFYTLEEGEPIKIRHFGSELLLKPGITVEGEIRRAGL</sequence>
<accession>D9RYT0</accession>
<feature type="domain" description="Glycoside hydrolase family 65 central catalytic" evidence="6">
    <location>
        <begin position="337"/>
        <end position="699"/>
    </location>
</feature>
<dbReference type="Gene3D" id="2.70.98.40">
    <property type="entry name" value="Glycoside hydrolase, family 65, N-terminal domain"/>
    <property type="match status" value="1"/>
</dbReference>
<dbReference type="InterPro" id="IPR005194">
    <property type="entry name" value="Glyco_hydro_65_C"/>
</dbReference>
<dbReference type="Pfam" id="PF03633">
    <property type="entry name" value="Glyco_hydro_65C"/>
    <property type="match status" value="1"/>
</dbReference>
<feature type="domain" description="Glycoside hydrolase family 65 N-terminal" evidence="8">
    <location>
        <begin position="20"/>
        <end position="281"/>
    </location>
</feature>
<dbReference type="GO" id="GO:0030246">
    <property type="term" value="F:carbohydrate binding"/>
    <property type="evidence" value="ECO:0007669"/>
    <property type="project" value="InterPro"/>
</dbReference>
<dbReference type="eggNOG" id="COG1554">
    <property type="taxonomic scope" value="Bacteria"/>
</dbReference>
<dbReference type="InterPro" id="IPR011013">
    <property type="entry name" value="Gal_mutarotase_sf_dom"/>
</dbReference>
<dbReference type="PANTHER" id="PTHR11051:SF8">
    <property type="entry name" value="PROTEIN-GLUCOSYLGALACTOSYLHYDROXYLYSINE GLUCOSIDASE"/>
    <property type="match status" value="1"/>
</dbReference>
<evidence type="ECO:0000256" key="1">
    <source>
        <dbReference type="ARBA" id="ARBA00006768"/>
    </source>
</evidence>
<keyword evidence="10" id="KW-1185">Reference proteome</keyword>
<dbReference type="AlphaFoldDB" id="D9RYT0"/>
<evidence type="ECO:0000256" key="5">
    <source>
        <dbReference type="PIRSR" id="PIRSR036289-51"/>
    </source>
</evidence>
<reference evidence="9 10" key="1">
    <citation type="journal article" date="2010" name="Stand. Genomic Sci.">
        <title>Complete genome sequence of Thermosediminibacter oceani type strain (JW/IW-1228P).</title>
        <authorList>
            <person name="Pitluck S."/>
            <person name="Yasawong M."/>
            <person name="Munk C."/>
            <person name="Nolan M."/>
            <person name="Lapidus A."/>
            <person name="Lucas S."/>
            <person name="Glavina Del Rio T."/>
            <person name="Tice H."/>
            <person name="Cheng J.F."/>
            <person name="Bruce D."/>
            <person name="Detter C."/>
            <person name="Tapia R."/>
            <person name="Han C."/>
            <person name="Goodwin L."/>
            <person name="Liolios K."/>
            <person name="Ivanova N."/>
            <person name="Mavromatis K."/>
            <person name="Mikhailova N."/>
            <person name="Pati A."/>
            <person name="Chen A."/>
            <person name="Palaniappan K."/>
            <person name="Land M."/>
            <person name="Hauser L."/>
            <person name="Chang Y.J."/>
            <person name="Jeffries C.D."/>
            <person name="Rohde M."/>
            <person name="Spring S."/>
            <person name="Sikorski J."/>
            <person name="Goker M."/>
            <person name="Woyke T."/>
            <person name="Bristow J."/>
            <person name="Eisen J.A."/>
            <person name="Markowitz V."/>
            <person name="Hugenholtz P."/>
            <person name="Kyrpides N.C."/>
            <person name="Klenk H.P."/>
        </authorList>
    </citation>
    <scope>NUCLEOTIDE SEQUENCE [LARGE SCALE GENOMIC DNA]</scope>
    <source>
        <strain evidence="10">ATCC BAA-1034 / DSM 16646 / JW/IW-1228P</strain>
    </source>
</reference>
<dbReference type="Proteomes" id="UP000000272">
    <property type="component" value="Chromosome"/>
</dbReference>
<dbReference type="SUPFAM" id="SSF74650">
    <property type="entry name" value="Galactose mutarotase-like"/>
    <property type="match status" value="1"/>
</dbReference>
<dbReference type="CAZy" id="GH65">
    <property type="family name" value="Glycoside Hydrolase Family 65"/>
</dbReference>
<dbReference type="SUPFAM" id="SSF48208">
    <property type="entry name" value="Six-hairpin glycosidases"/>
    <property type="match status" value="1"/>
</dbReference>
<proteinExistence type="inferred from homology"/>
<dbReference type="PIRSF" id="PIRSF036289">
    <property type="entry name" value="Glycosyl_hydrolase_malt_phosph"/>
    <property type="match status" value="1"/>
</dbReference>
<evidence type="ECO:0000256" key="2">
    <source>
        <dbReference type="ARBA" id="ARBA00022676"/>
    </source>
</evidence>
<evidence type="ECO:0000259" key="6">
    <source>
        <dbReference type="Pfam" id="PF03632"/>
    </source>
</evidence>
<dbReference type="Pfam" id="PF03636">
    <property type="entry name" value="Glyco_hydro_65N"/>
    <property type="match status" value="1"/>
</dbReference>
<dbReference type="GO" id="GO:0016757">
    <property type="term" value="F:glycosyltransferase activity"/>
    <property type="evidence" value="ECO:0007669"/>
    <property type="project" value="UniProtKB-KW"/>
</dbReference>
<protein>
    <submittedName>
        <fullName evidence="9">Glycoside hydrolase family 65 central catalytic</fullName>
    </submittedName>
</protein>
<dbReference type="InterPro" id="IPR008928">
    <property type="entry name" value="6-hairpin_glycosidase_sf"/>
</dbReference>
<feature type="binding site" evidence="5">
    <location>
        <begin position="371"/>
        <end position="372"/>
    </location>
    <ligand>
        <name>substrate</name>
    </ligand>
</feature>
<dbReference type="Gene3D" id="1.50.10.10">
    <property type="match status" value="1"/>
</dbReference>
<dbReference type="InterPro" id="IPR005195">
    <property type="entry name" value="Glyco_hydro_65_M"/>
</dbReference>
<dbReference type="PANTHER" id="PTHR11051">
    <property type="entry name" value="GLYCOSYL HYDROLASE-RELATED"/>
    <property type="match status" value="1"/>
</dbReference>
<dbReference type="Gene3D" id="2.60.420.10">
    <property type="entry name" value="Maltose phosphorylase, domain 3"/>
    <property type="match status" value="1"/>
</dbReference>
<gene>
    <name evidence="9" type="ordered locus">Toce_1770</name>
</gene>
<evidence type="ECO:0000259" key="8">
    <source>
        <dbReference type="Pfam" id="PF03636"/>
    </source>
</evidence>
<feature type="domain" description="Glycoside hydrolase family 65 C-terminal" evidence="7">
    <location>
        <begin position="709"/>
        <end position="769"/>
    </location>
</feature>
<dbReference type="GO" id="GO:0005975">
    <property type="term" value="P:carbohydrate metabolic process"/>
    <property type="evidence" value="ECO:0007669"/>
    <property type="project" value="InterPro"/>
</dbReference>
<evidence type="ECO:0000313" key="9">
    <source>
        <dbReference type="EMBL" id="ADL08504.1"/>
    </source>
</evidence>
<evidence type="ECO:0000259" key="7">
    <source>
        <dbReference type="Pfam" id="PF03633"/>
    </source>
</evidence>
<dbReference type="KEGG" id="toc:Toce_1770"/>
<evidence type="ECO:0000256" key="3">
    <source>
        <dbReference type="ARBA" id="ARBA00022679"/>
    </source>
</evidence>
<dbReference type="InterPro" id="IPR037018">
    <property type="entry name" value="GH65_N"/>
</dbReference>
<name>D9RYT0_THEOJ</name>
<keyword evidence="9" id="KW-0378">Hydrolase</keyword>